<dbReference type="Proteomes" id="UP000319257">
    <property type="component" value="Unassembled WGS sequence"/>
</dbReference>
<evidence type="ECO:0000256" key="1">
    <source>
        <dbReference type="ARBA" id="ARBA00001917"/>
    </source>
</evidence>
<dbReference type="Pfam" id="PF01613">
    <property type="entry name" value="Flavin_Reduct"/>
    <property type="match status" value="1"/>
</dbReference>
<evidence type="ECO:0000256" key="3">
    <source>
        <dbReference type="ARBA" id="ARBA00022643"/>
    </source>
</evidence>
<dbReference type="InterPro" id="IPR002563">
    <property type="entry name" value="Flavin_Rdtase-like_dom"/>
</dbReference>
<feature type="compositionally biased region" description="Basic and acidic residues" evidence="5">
    <location>
        <begin position="8"/>
        <end position="24"/>
    </location>
</feature>
<dbReference type="GeneID" id="41971429"/>
<dbReference type="SMART" id="SM00903">
    <property type="entry name" value="Flavin_Reduct"/>
    <property type="match status" value="1"/>
</dbReference>
<comment type="similarity">
    <text evidence="4">Belongs to the flavoredoxin family.</text>
</comment>
<feature type="region of interest" description="Disordered" evidence="5">
    <location>
        <begin position="1"/>
        <end position="56"/>
    </location>
</feature>
<dbReference type="AlphaFoldDB" id="A0A507B9P6"/>
<comment type="cofactor">
    <cofactor evidence="1">
        <name>FMN</name>
        <dbReference type="ChEBI" id="CHEBI:58210"/>
    </cofactor>
</comment>
<feature type="domain" description="Flavin reductase like" evidence="6">
    <location>
        <begin position="90"/>
        <end position="254"/>
    </location>
</feature>
<dbReference type="RefSeq" id="XP_030998044.1">
    <property type="nucleotide sequence ID" value="XM_031138341.1"/>
</dbReference>
<comment type="caution">
    <text evidence="7">The sequence shown here is derived from an EMBL/GenBank/DDBJ whole genome shotgun (WGS) entry which is preliminary data.</text>
</comment>
<feature type="compositionally biased region" description="Basic and acidic residues" evidence="5">
    <location>
        <begin position="285"/>
        <end position="298"/>
    </location>
</feature>
<sequence length="307" mass="33688">MSPSEAQLKARSEAEIKRNPHPDFKTVQASRPPFDASSTFRYTQTPAPSWKFGTGANDLETPEQRDAKHVAIDPYEQGRPAAFNYKLLISAIVPRPIAFVSTRSGDGKAENLAPFSYFQMIGHDPPLFVVGFASALADDSSARDSLRNLVSSGECVVNIISEHFVEAANAASVNAPFGASEWAVSGLTPVYDCVDVKCPRVGEAIFSVETKLESVREFESRRTPGKKTSVMAVLEGTRFWVREDALNEDRNLVDPTVLRPVSRLGGITYGRVTEAFEILRPDWDKDLGGQDAYDKLDVETNPGKEST</sequence>
<evidence type="ECO:0000256" key="2">
    <source>
        <dbReference type="ARBA" id="ARBA00022630"/>
    </source>
</evidence>
<dbReference type="OrthoDB" id="10250990at2759"/>
<proteinExistence type="inferred from homology"/>
<dbReference type="EMBL" id="SKBQ01000018">
    <property type="protein sequence ID" value="TPX16333.1"/>
    <property type="molecule type" value="Genomic_DNA"/>
</dbReference>
<feature type="compositionally biased region" description="Polar residues" evidence="5">
    <location>
        <begin position="36"/>
        <end position="47"/>
    </location>
</feature>
<reference evidence="7 8" key="1">
    <citation type="submission" date="2019-06" db="EMBL/GenBank/DDBJ databases">
        <title>Draft genome sequence of the filamentous fungus Phialemoniopsis curvata isolated from diesel fuel.</title>
        <authorList>
            <person name="Varaljay V.A."/>
            <person name="Lyon W.J."/>
            <person name="Crouch A.L."/>
            <person name="Drake C.E."/>
            <person name="Hollomon J.M."/>
            <person name="Nadeau L.J."/>
            <person name="Nunn H.S."/>
            <person name="Stevenson B.S."/>
            <person name="Bojanowski C.L."/>
            <person name="Crookes-Goodson W.J."/>
        </authorList>
    </citation>
    <scope>NUCLEOTIDE SEQUENCE [LARGE SCALE GENOMIC DNA]</scope>
    <source>
        <strain evidence="7 8">D216</strain>
    </source>
</reference>
<dbReference type="InParanoid" id="A0A507B9P6"/>
<evidence type="ECO:0000259" key="6">
    <source>
        <dbReference type="SMART" id="SM00903"/>
    </source>
</evidence>
<name>A0A507B9P6_9PEZI</name>
<keyword evidence="8" id="KW-1185">Reference proteome</keyword>
<dbReference type="PANTHER" id="PTHR33798:SF5">
    <property type="entry name" value="FLAVIN REDUCTASE LIKE DOMAIN-CONTAINING PROTEIN"/>
    <property type="match status" value="1"/>
</dbReference>
<dbReference type="PANTHER" id="PTHR33798">
    <property type="entry name" value="FLAVOPROTEIN OXYGENASE"/>
    <property type="match status" value="1"/>
</dbReference>
<dbReference type="GO" id="GO:0010181">
    <property type="term" value="F:FMN binding"/>
    <property type="evidence" value="ECO:0007669"/>
    <property type="project" value="InterPro"/>
</dbReference>
<dbReference type="SUPFAM" id="SSF50475">
    <property type="entry name" value="FMN-binding split barrel"/>
    <property type="match status" value="1"/>
</dbReference>
<dbReference type="InterPro" id="IPR012349">
    <property type="entry name" value="Split_barrel_FMN-bd"/>
</dbReference>
<dbReference type="Gene3D" id="2.30.110.10">
    <property type="entry name" value="Electron Transport, Fmn-binding Protein, Chain A"/>
    <property type="match status" value="1"/>
</dbReference>
<gene>
    <name evidence="7" type="ORF">E0L32_003982</name>
</gene>
<protein>
    <recommendedName>
        <fullName evidence="6">Flavin reductase like domain-containing protein</fullName>
    </recommendedName>
</protein>
<evidence type="ECO:0000256" key="5">
    <source>
        <dbReference type="SAM" id="MobiDB-lite"/>
    </source>
</evidence>
<evidence type="ECO:0000313" key="7">
    <source>
        <dbReference type="EMBL" id="TPX16333.1"/>
    </source>
</evidence>
<evidence type="ECO:0000256" key="4">
    <source>
        <dbReference type="ARBA" id="ARBA00038054"/>
    </source>
</evidence>
<keyword evidence="2" id="KW-0285">Flavoprotein</keyword>
<accession>A0A507B9P6</accession>
<keyword evidence="3" id="KW-0288">FMN</keyword>
<feature type="region of interest" description="Disordered" evidence="5">
    <location>
        <begin position="285"/>
        <end position="307"/>
    </location>
</feature>
<evidence type="ECO:0000313" key="8">
    <source>
        <dbReference type="Proteomes" id="UP000319257"/>
    </source>
</evidence>
<organism evidence="7 8">
    <name type="scientific">Thyridium curvatum</name>
    <dbReference type="NCBI Taxonomy" id="1093900"/>
    <lineage>
        <taxon>Eukaryota</taxon>
        <taxon>Fungi</taxon>
        <taxon>Dikarya</taxon>
        <taxon>Ascomycota</taxon>
        <taxon>Pezizomycotina</taxon>
        <taxon>Sordariomycetes</taxon>
        <taxon>Sordariomycetidae</taxon>
        <taxon>Thyridiales</taxon>
        <taxon>Thyridiaceae</taxon>
        <taxon>Thyridium</taxon>
    </lineage>
</organism>